<dbReference type="Pfam" id="PF09587">
    <property type="entry name" value="PGA_cap"/>
    <property type="match status" value="1"/>
</dbReference>
<organism evidence="3 4">
    <name type="scientific">Leptospira idonii</name>
    <dbReference type="NCBI Taxonomy" id="1193500"/>
    <lineage>
        <taxon>Bacteria</taxon>
        <taxon>Pseudomonadati</taxon>
        <taxon>Spirochaetota</taxon>
        <taxon>Spirochaetia</taxon>
        <taxon>Leptospirales</taxon>
        <taxon>Leptospiraceae</taxon>
        <taxon>Leptospira</taxon>
    </lineage>
</organism>
<dbReference type="SMART" id="SM00854">
    <property type="entry name" value="PGA_cap"/>
    <property type="match status" value="1"/>
</dbReference>
<protein>
    <submittedName>
        <fullName evidence="3">CapA family protein</fullName>
    </submittedName>
</protein>
<evidence type="ECO:0000259" key="2">
    <source>
        <dbReference type="SMART" id="SM00854"/>
    </source>
</evidence>
<dbReference type="CDD" id="cd07381">
    <property type="entry name" value="MPP_CapA"/>
    <property type="match status" value="1"/>
</dbReference>
<sequence length="371" mass="42131">MNKINIGKLTFIPVLFFAFFIIDLCSSLPLKNGKKQVRIAVVGDIMCHSSQITSYWNPKTKEYSADKSFEHIKSSLQGYDLVLGNLETTIPVNQQDYSGYPRFGAPPALVKGLANSGFHILSTANNHSADKGSSAIDHTISTVFKEGLIPIGTYSSPEDYENRRNLFLEKNGIKIAIYNYTYSTNGIKVPGNKIVRLLDEKLIQADIEFAKSQNSDFIIVWYHFGTEYGAEPDQNQKKWAEFALNSGADLVLGGHPHVVQRYEKLYRPEGDIFPQEQLIVYSLGNFLSAQKEPFTDGGIIFYFDLILEEKKRKRIANVSYEAVWVNPETYAVVPIEKYFNQDLNLKLPSKSEKKMKLYHEQLLKVMEKSKN</sequence>
<evidence type="ECO:0000256" key="1">
    <source>
        <dbReference type="ARBA" id="ARBA00005662"/>
    </source>
</evidence>
<dbReference type="InterPro" id="IPR029052">
    <property type="entry name" value="Metallo-depent_PP-like"/>
</dbReference>
<dbReference type="AlphaFoldDB" id="A0A4R9M3N2"/>
<dbReference type="InterPro" id="IPR019079">
    <property type="entry name" value="Capsule_synth_CapA"/>
</dbReference>
<dbReference type="Proteomes" id="UP000298058">
    <property type="component" value="Unassembled WGS sequence"/>
</dbReference>
<dbReference type="PANTHER" id="PTHR33393:SF12">
    <property type="entry name" value="CAPSULE BIOSYNTHESIS PROTEIN CAPA"/>
    <property type="match status" value="1"/>
</dbReference>
<evidence type="ECO:0000313" key="4">
    <source>
        <dbReference type="Proteomes" id="UP000298058"/>
    </source>
</evidence>
<name>A0A4R9M3N2_9LEPT</name>
<dbReference type="PANTHER" id="PTHR33393">
    <property type="entry name" value="POLYGLUTAMINE SYNTHESIS ACCESSORY PROTEIN RV0574C-RELATED"/>
    <property type="match status" value="1"/>
</dbReference>
<dbReference type="RefSeq" id="WP_135759202.1">
    <property type="nucleotide sequence ID" value="NZ_RQHW01000013.1"/>
</dbReference>
<dbReference type="InterPro" id="IPR052169">
    <property type="entry name" value="CW_Biosynth-Accessory"/>
</dbReference>
<dbReference type="Gene3D" id="3.60.21.10">
    <property type="match status" value="1"/>
</dbReference>
<dbReference type="EMBL" id="RQHW01000013">
    <property type="protein sequence ID" value="TGN20337.1"/>
    <property type="molecule type" value="Genomic_DNA"/>
</dbReference>
<dbReference type="SUPFAM" id="SSF56300">
    <property type="entry name" value="Metallo-dependent phosphatases"/>
    <property type="match status" value="1"/>
</dbReference>
<reference evidence="3" key="1">
    <citation type="journal article" date="2019" name="PLoS Negl. Trop. Dis.">
        <title>Revisiting the worldwide diversity of Leptospira species in the environment.</title>
        <authorList>
            <person name="Vincent A.T."/>
            <person name="Schiettekatte O."/>
            <person name="Bourhy P."/>
            <person name="Veyrier F.J."/>
            <person name="Picardeau M."/>
        </authorList>
    </citation>
    <scope>NUCLEOTIDE SEQUENCE [LARGE SCALE GENOMIC DNA]</scope>
    <source>
        <strain evidence="3">201300427</strain>
    </source>
</reference>
<accession>A0A4R9M3N2</accession>
<feature type="domain" description="Capsule synthesis protein CapA" evidence="2">
    <location>
        <begin position="38"/>
        <end position="290"/>
    </location>
</feature>
<proteinExistence type="inferred from homology"/>
<evidence type="ECO:0000313" key="3">
    <source>
        <dbReference type="EMBL" id="TGN20337.1"/>
    </source>
</evidence>
<comment type="similarity">
    <text evidence="1">Belongs to the CapA family.</text>
</comment>
<gene>
    <name evidence="3" type="ORF">EHS15_03755</name>
</gene>
<dbReference type="OrthoDB" id="9810906at2"/>
<keyword evidence="4" id="KW-1185">Reference proteome</keyword>
<comment type="caution">
    <text evidence="3">The sequence shown here is derived from an EMBL/GenBank/DDBJ whole genome shotgun (WGS) entry which is preliminary data.</text>
</comment>